<proteinExistence type="predicted"/>
<reference evidence="7" key="1">
    <citation type="submission" date="2016-11" db="UniProtKB">
        <authorList>
            <consortium name="WormBaseParasite"/>
        </authorList>
    </citation>
    <scope>IDENTIFICATION</scope>
</reference>
<dbReference type="SUPFAM" id="SSF50978">
    <property type="entry name" value="WD40 repeat-like"/>
    <property type="match status" value="1"/>
</dbReference>
<evidence type="ECO:0000256" key="5">
    <source>
        <dbReference type="SAM" id="MobiDB-lite"/>
    </source>
</evidence>
<evidence type="ECO:0000256" key="3">
    <source>
        <dbReference type="ARBA" id="ARBA00022737"/>
    </source>
</evidence>
<dbReference type="GO" id="GO:0006364">
    <property type="term" value="P:rRNA processing"/>
    <property type="evidence" value="ECO:0007669"/>
    <property type="project" value="InterPro"/>
</dbReference>
<keyword evidence="6" id="KW-1185">Reference proteome</keyword>
<dbReference type="PANTHER" id="PTHR14091">
    <property type="entry name" value="PERIODIC TRYPTOPHAN PROTEIN 1"/>
    <property type="match status" value="1"/>
</dbReference>
<dbReference type="InterPro" id="IPR036322">
    <property type="entry name" value="WD40_repeat_dom_sf"/>
</dbReference>
<dbReference type="SMART" id="SM00320">
    <property type="entry name" value="WD40"/>
    <property type="match status" value="5"/>
</dbReference>
<dbReference type="InterPro" id="IPR015943">
    <property type="entry name" value="WD40/YVTN_repeat-like_dom_sf"/>
</dbReference>
<feature type="repeat" description="WD" evidence="4">
    <location>
        <begin position="245"/>
        <end position="273"/>
    </location>
</feature>
<feature type="compositionally biased region" description="Acidic residues" evidence="5">
    <location>
        <begin position="46"/>
        <end position="55"/>
    </location>
</feature>
<evidence type="ECO:0000256" key="1">
    <source>
        <dbReference type="ARBA" id="ARBA00022553"/>
    </source>
</evidence>
<keyword evidence="3" id="KW-0677">Repeat</keyword>
<sequence length="462" mass="50996">MSAKLNIVSSAVWIKRGVAKAKPEKVKLDHEELRQLIDNGEVHETSDDEHMESETEQNPVAPSRGLRGSLSNLAASTDNQEDKYKMDCYDNEEVADRDGLRGIACFANNKDDPYMTNVVDSDDESDAGDLELKETDNLVAALKCEDDESALVCYLYNHDDKDWYVHHHYDLPSPALHVESVRYDPGSDDRRGNLAAVGSLDGDITIWDLDILDLPEPCYTLGTPKSESAGKKKKKAKNWSGQTAVLSLAWNEQMPHVLASGGADSQLLLWDLEKCVLSTSVGCCKEMLQSIAWHPTEKSVLLAGSMSGTLSVVDCVTMNGEIRASWDFGKKAEVNKVKWDTFNNTCAYVACEDGYIRYVDSRVTGKEVYSVKAYDDKAVESMALNCMVKDLFVTVGEHNLSIWKNDPTGCTLAHSEDLDLGTLHTVEFCPDIPNVLVVGGELNGLIKPIDISLFSGVQKVFQ</sequence>
<name>A0A1I8ATQ5_9BILA</name>
<keyword evidence="1" id="KW-0597">Phosphoprotein</keyword>
<dbReference type="Gene3D" id="2.130.10.10">
    <property type="entry name" value="YVTN repeat-like/Quinoprotein amine dehydrogenase"/>
    <property type="match status" value="2"/>
</dbReference>
<evidence type="ECO:0000313" key="6">
    <source>
        <dbReference type="Proteomes" id="UP000095287"/>
    </source>
</evidence>
<evidence type="ECO:0000256" key="4">
    <source>
        <dbReference type="PROSITE-ProRule" id="PRU00221"/>
    </source>
</evidence>
<dbReference type="Proteomes" id="UP000095287">
    <property type="component" value="Unplaced"/>
</dbReference>
<dbReference type="AlphaFoldDB" id="A0A1I8ATQ5"/>
<feature type="region of interest" description="Disordered" evidence="5">
    <location>
        <begin position="37"/>
        <end position="77"/>
    </location>
</feature>
<dbReference type="InterPro" id="IPR044285">
    <property type="entry name" value="PWP1"/>
</dbReference>
<accession>A0A1I8ATQ5</accession>
<keyword evidence="2 4" id="KW-0853">WD repeat</keyword>
<evidence type="ECO:0000313" key="7">
    <source>
        <dbReference type="WBParaSite" id="L893_g9122.t1"/>
    </source>
</evidence>
<dbReference type="PROSITE" id="PS50082">
    <property type="entry name" value="WD_REPEATS_2"/>
    <property type="match status" value="1"/>
</dbReference>
<dbReference type="InterPro" id="IPR019775">
    <property type="entry name" value="WD40_repeat_CS"/>
</dbReference>
<protein>
    <submittedName>
        <fullName evidence="7">WD_REPEATS_REGION domain-containing protein</fullName>
    </submittedName>
</protein>
<dbReference type="InterPro" id="IPR001680">
    <property type="entry name" value="WD40_rpt"/>
</dbReference>
<evidence type="ECO:0000256" key="2">
    <source>
        <dbReference type="ARBA" id="ARBA00022574"/>
    </source>
</evidence>
<dbReference type="WBParaSite" id="L893_g9122.t1">
    <property type="protein sequence ID" value="L893_g9122.t1"/>
    <property type="gene ID" value="L893_g9122"/>
</dbReference>
<dbReference type="GO" id="GO:0005634">
    <property type="term" value="C:nucleus"/>
    <property type="evidence" value="ECO:0007669"/>
    <property type="project" value="TreeGrafter"/>
</dbReference>
<dbReference type="PANTHER" id="PTHR14091:SF0">
    <property type="entry name" value="PERIODIC TRYPTOPHAN PROTEIN 1 HOMOLOG"/>
    <property type="match status" value="1"/>
</dbReference>
<dbReference type="PROSITE" id="PS00678">
    <property type="entry name" value="WD_REPEATS_1"/>
    <property type="match status" value="1"/>
</dbReference>
<dbReference type="Pfam" id="PF00400">
    <property type="entry name" value="WD40"/>
    <property type="match status" value="1"/>
</dbReference>
<organism evidence="6 7">
    <name type="scientific">Steinernema glaseri</name>
    <dbReference type="NCBI Taxonomy" id="37863"/>
    <lineage>
        <taxon>Eukaryota</taxon>
        <taxon>Metazoa</taxon>
        <taxon>Ecdysozoa</taxon>
        <taxon>Nematoda</taxon>
        <taxon>Chromadorea</taxon>
        <taxon>Rhabditida</taxon>
        <taxon>Tylenchina</taxon>
        <taxon>Panagrolaimomorpha</taxon>
        <taxon>Strongyloidoidea</taxon>
        <taxon>Steinernematidae</taxon>
        <taxon>Steinernema</taxon>
    </lineage>
</organism>